<dbReference type="CDD" id="cd03676">
    <property type="entry name" value="NUDIX_Tnr3_like"/>
    <property type="match status" value="1"/>
</dbReference>
<keyword evidence="1" id="KW-0808">Transferase</keyword>
<dbReference type="Gene3D" id="3.90.79.10">
    <property type="entry name" value="Nucleoside Triphosphate Pyrophosphohydrolase"/>
    <property type="match status" value="1"/>
</dbReference>
<reference evidence="8" key="1">
    <citation type="journal article" date="2015" name="PLoS Genet.">
        <title>Genome Sequence and Transcriptome Analyses of Chrysochromulina tobin: Metabolic Tools for Enhanced Algal Fitness in the Prominent Order Prymnesiales (Haptophyceae).</title>
        <authorList>
            <person name="Hovde B.T."/>
            <person name="Deodato C.R."/>
            <person name="Hunsperger H.M."/>
            <person name="Ryken S.A."/>
            <person name="Yost W."/>
            <person name="Jha R.K."/>
            <person name="Patterson J."/>
            <person name="Monnat R.J. Jr."/>
            <person name="Barlow S.B."/>
            <person name="Starkenburg S.R."/>
            <person name="Cattolico R.A."/>
        </authorList>
    </citation>
    <scope>NUCLEOTIDE SEQUENCE</scope>
    <source>
        <strain evidence="8">CCMP291</strain>
    </source>
</reference>
<evidence type="ECO:0000313" key="7">
    <source>
        <dbReference type="EMBL" id="KOO27248.1"/>
    </source>
</evidence>
<dbReference type="Proteomes" id="UP000037460">
    <property type="component" value="Unassembled WGS sequence"/>
</dbReference>
<dbReference type="EMBL" id="JWZX01002741">
    <property type="protein sequence ID" value="KOO27248.1"/>
    <property type="molecule type" value="Genomic_DNA"/>
</dbReference>
<dbReference type="HAMAP" id="MF_00235">
    <property type="entry name" value="Adenylate_kinase_Adk"/>
    <property type="match status" value="1"/>
</dbReference>
<feature type="domain" description="Nudix hydrolase" evidence="5">
    <location>
        <begin position="558"/>
        <end position="662"/>
    </location>
</feature>
<evidence type="ECO:0000256" key="3">
    <source>
        <dbReference type="ARBA" id="ARBA00022777"/>
    </source>
</evidence>
<evidence type="ECO:0000256" key="4">
    <source>
        <dbReference type="SAM" id="SignalP"/>
    </source>
</evidence>
<sequence>MRDAARPCWLLTLCFAGSTSAIASPISPRSGEAGGYTAPPELRTWQPFTYAPPAVRRKVVRDYVKRQSLTLPVLPPLRVLLIGGVASGKGTLAPMISHAFSCRVVGIGQLLRGETRAGTRRGLEVADLMAAGALLDDRLVLKILNDRLAGAPDSARSGWLLDGFPRTQEQAEAILSPEWSALRPDAVVLLERPDELVKEFALGRCVDSTTGQTYHPVYAPPPEGLHERLVWRVDDTPEVLSRRLADHRHSCADIVRTFEGARVPFRRIDTARSELDCFREVATFLEGVALGKVSQYRDYLVRQRRLEDAAEGWGEEGARVLYRGYGGRRLQEGKLPTSADTWQEAMAALAGGVSDFREGDVEALCEPGEEEGTCIVRYYEEAATRESDVVGTLLAAVRRCNEYVPGAFVPVVAAGEQVGWVDAATREALAPQLAAGYACRYVDWPPTSSDSSVSGSSPEGIALELAPVATSSSERTEVVATLVEELVADGHIPAAKVRHELQEVHPIARGFVASGSAEPSLQLERAAMIYLGVPAYAVHVNGWVRHPERPQDPRPWGMWVAQRSLSKATYAGLLDQMVAGGQPAGMSFADNVAKECMEEASLPRDVLERLVPTGLVSYRYATRKGLSTKHLAIFDLEMPKGMLPMCGDGEVEEFRLLPIDEVIAIECSRIATGCH</sequence>
<keyword evidence="4" id="KW-0732">Signal</keyword>
<dbReference type="GO" id="GO:0016787">
    <property type="term" value="F:hydrolase activity"/>
    <property type="evidence" value="ECO:0007669"/>
    <property type="project" value="UniProtKB-KW"/>
</dbReference>
<dbReference type="Pfam" id="PF00293">
    <property type="entry name" value="NUDIX"/>
    <property type="match status" value="1"/>
</dbReference>
<dbReference type="GO" id="GO:0005524">
    <property type="term" value="F:ATP binding"/>
    <property type="evidence" value="ECO:0007669"/>
    <property type="project" value="InterPro"/>
</dbReference>
<dbReference type="GO" id="GO:0019205">
    <property type="term" value="F:nucleobase-containing compound kinase activity"/>
    <property type="evidence" value="ECO:0007669"/>
    <property type="project" value="InterPro"/>
</dbReference>
<dbReference type="InterPro" id="IPR033690">
    <property type="entry name" value="Adenylat_kinase_CS"/>
</dbReference>
<feature type="domain" description="DUF4743" evidence="6">
    <location>
        <begin position="394"/>
        <end position="533"/>
    </location>
</feature>
<dbReference type="InterPro" id="IPR015797">
    <property type="entry name" value="NUDIX_hydrolase-like_dom_sf"/>
</dbReference>
<dbReference type="CDD" id="cd01428">
    <property type="entry name" value="ADK"/>
    <property type="match status" value="1"/>
</dbReference>
<keyword evidence="7" id="KW-0378">Hydrolase</keyword>
<accession>A0A0M0JLU6</accession>
<dbReference type="SUPFAM" id="SSF52540">
    <property type="entry name" value="P-loop containing nucleoside triphosphate hydrolases"/>
    <property type="match status" value="1"/>
</dbReference>
<dbReference type="Pfam" id="PF00406">
    <property type="entry name" value="ADK"/>
    <property type="match status" value="1"/>
</dbReference>
<proteinExistence type="inferred from homology"/>
<dbReference type="Pfam" id="PF15916">
    <property type="entry name" value="DUF4743"/>
    <property type="match status" value="1"/>
</dbReference>
<keyword evidence="2" id="KW-0547">Nucleotide-binding</keyword>
<feature type="chain" id="PRO_5005601888" evidence="4">
    <location>
        <begin position="24"/>
        <end position="675"/>
    </location>
</feature>
<dbReference type="InterPro" id="IPR000850">
    <property type="entry name" value="Adenylat/UMP-CMP_kin"/>
</dbReference>
<evidence type="ECO:0000259" key="6">
    <source>
        <dbReference type="Pfam" id="PF15916"/>
    </source>
</evidence>
<keyword evidence="3" id="KW-0418">Kinase</keyword>
<gene>
    <name evidence="7" type="ORF">Ctob_006408</name>
</gene>
<dbReference type="InterPro" id="IPR027417">
    <property type="entry name" value="P-loop_NTPase"/>
</dbReference>
<evidence type="ECO:0000313" key="8">
    <source>
        <dbReference type="Proteomes" id="UP000037460"/>
    </source>
</evidence>
<dbReference type="PANTHER" id="PTHR23359">
    <property type="entry name" value="NUCLEOTIDE KINASE"/>
    <property type="match status" value="1"/>
</dbReference>
<protein>
    <submittedName>
        <fullName evidence="7">Ntp pyrophosphohydrolase including oxidative damage repair enzyme</fullName>
    </submittedName>
</protein>
<comment type="caution">
    <text evidence="7">The sequence shown here is derived from an EMBL/GenBank/DDBJ whole genome shotgun (WGS) entry which is preliminary data.</text>
</comment>
<dbReference type="SUPFAM" id="SSF55811">
    <property type="entry name" value="Nudix"/>
    <property type="match status" value="1"/>
</dbReference>
<evidence type="ECO:0000259" key="5">
    <source>
        <dbReference type="Pfam" id="PF00293"/>
    </source>
</evidence>
<dbReference type="AlphaFoldDB" id="A0A0M0JLU6"/>
<dbReference type="InterPro" id="IPR031804">
    <property type="entry name" value="DUF4743"/>
</dbReference>
<dbReference type="PROSITE" id="PS00113">
    <property type="entry name" value="ADENYLATE_KINASE"/>
    <property type="match status" value="1"/>
</dbReference>
<organism evidence="7 8">
    <name type="scientific">Chrysochromulina tobinii</name>
    <dbReference type="NCBI Taxonomy" id="1460289"/>
    <lineage>
        <taxon>Eukaryota</taxon>
        <taxon>Haptista</taxon>
        <taxon>Haptophyta</taxon>
        <taxon>Prymnesiophyceae</taxon>
        <taxon>Prymnesiales</taxon>
        <taxon>Chrysochromulinaceae</taxon>
        <taxon>Chrysochromulina</taxon>
    </lineage>
</organism>
<name>A0A0M0JLU6_9EUKA</name>
<dbReference type="GO" id="GO:0006139">
    <property type="term" value="P:nucleobase-containing compound metabolic process"/>
    <property type="evidence" value="ECO:0007669"/>
    <property type="project" value="InterPro"/>
</dbReference>
<evidence type="ECO:0000256" key="2">
    <source>
        <dbReference type="ARBA" id="ARBA00022741"/>
    </source>
</evidence>
<dbReference type="PRINTS" id="PR00094">
    <property type="entry name" value="ADENYLTKNASE"/>
</dbReference>
<evidence type="ECO:0000256" key="1">
    <source>
        <dbReference type="ARBA" id="ARBA00022679"/>
    </source>
</evidence>
<dbReference type="OrthoDB" id="10261522at2759"/>
<dbReference type="Gene3D" id="3.40.50.300">
    <property type="entry name" value="P-loop containing nucleotide triphosphate hydrolases"/>
    <property type="match status" value="1"/>
</dbReference>
<dbReference type="InterPro" id="IPR000086">
    <property type="entry name" value="NUDIX_hydrolase_dom"/>
</dbReference>
<keyword evidence="8" id="KW-1185">Reference proteome</keyword>
<feature type="signal peptide" evidence="4">
    <location>
        <begin position="1"/>
        <end position="23"/>
    </location>
</feature>